<keyword evidence="1" id="KW-1133">Transmembrane helix</keyword>
<evidence type="ECO:0000256" key="1">
    <source>
        <dbReference type="SAM" id="Phobius"/>
    </source>
</evidence>
<reference evidence="2" key="1">
    <citation type="submission" date="2006-03" db="EMBL/GenBank/DDBJ databases">
        <authorList>
            <person name="Bowman J."/>
            <person name="Ferriera S."/>
            <person name="Johnson J."/>
            <person name="Kravitz S."/>
            <person name="Halpern A."/>
            <person name="Remington K."/>
            <person name="Beeson K."/>
            <person name="Tran B."/>
            <person name="Rogers Y.-H."/>
            <person name="Friedman R."/>
            <person name="Venter J.C."/>
        </authorList>
    </citation>
    <scope>NUCLEOTIDE SEQUENCE [LARGE SCALE GENOMIC DNA]</scope>
    <source>
        <strain evidence="2">ATCC 700755</strain>
    </source>
</reference>
<dbReference type="OrthoDB" id="9876414at2"/>
<dbReference type="EMBL" id="CP003879">
    <property type="protein sequence ID" value="AFU70109.1"/>
    <property type="molecule type" value="Genomic_DNA"/>
</dbReference>
<accession>K4IIE4</accession>
<sequence length="172" mass="19175">MTDFEKWQIGISVVGVLVVLFTGIMAVWIGQKQIEINNRLVGLTEIEKEPILYLTVDNFRGFDEVALSGKVEIRAKNYSSVPISITEYTALNMHDSSEAVEKTSLTVFPGTSVLMDVFIGGDRPKGDRAVEFKFRVTYSRYLSDINKCVEVVYALPKGKSLALLTPSNDCKE</sequence>
<keyword evidence="1" id="KW-0812">Transmembrane</keyword>
<protein>
    <submittedName>
        <fullName evidence="2">Uncharacterized protein</fullName>
    </submittedName>
</protein>
<dbReference type="HOGENOM" id="CLU_1553997_0_0_10"/>
<feature type="transmembrane region" description="Helical" evidence="1">
    <location>
        <begin position="6"/>
        <end position="29"/>
    </location>
</feature>
<keyword evidence="3" id="KW-1185">Reference proteome</keyword>
<gene>
    <name evidence="2" type="ordered locus">P700755_003489</name>
</gene>
<name>K4IIE4_PSYTT</name>
<reference evidence="2" key="2">
    <citation type="submission" date="2012-09" db="EMBL/GenBank/DDBJ databases">
        <title>The complete sequence of Psychroflexus torquis an extreme psychrophile from sea-ice that is stimulated by light.</title>
        <authorList>
            <person name="Feng S."/>
            <person name="Powell S.M."/>
            <person name="Bowman J.P."/>
        </authorList>
    </citation>
    <scope>NUCLEOTIDE SEQUENCE [LARGE SCALE GENOMIC DNA]</scope>
    <source>
        <strain evidence="2">ATCC 700755</strain>
    </source>
</reference>
<dbReference type="KEGG" id="ptq:P700755_003489"/>
<dbReference type="RefSeq" id="WP_015025655.1">
    <property type="nucleotide sequence ID" value="NC_018721.1"/>
</dbReference>
<dbReference type="AlphaFoldDB" id="K4IIE4"/>
<proteinExistence type="predicted"/>
<dbReference type="Proteomes" id="UP000008514">
    <property type="component" value="Chromosome"/>
</dbReference>
<evidence type="ECO:0000313" key="2">
    <source>
        <dbReference type="EMBL" id="AFU70109.1"/>
    </source>
</evidence>
<keyword evidence="1" id="KW-0472">Membrane</keyword>
<evidence type="ECO:0000313" key="3">
    <source>
        <dbReference type="Proteomes" id="UP000008514"/>
    </source>
</evidence>
<organism evidence="2 3">
    <name type="scientific">Psychroflexus torquis (strain ATCC 700755 / CIP 106069 / ACAM 623)</name>
    <dbReference type="NCBI Taxonomy" id="313595"/>
    <lineage>
        <taxon>Bacteria</taxon>
        <taxon>Pseudomonadati</taxon>
        <taxon>Bacteroidota</taxon>
        <taxon>Flavobacteriia</taxon>
        <taxon>Flavobacteriales</taxon>
        <taxon>Flavobacteriaceae</taxon>
        <taxon>Psychroflexus</taxon>
    </lineage>
</organism>